<evidence type="ECO:0008006" key="3">
    <source>
        <dbReference type="Google" id="ProtNLM"/>
    </source>
</evidence>
<keyword evidence="2" id="KW-1185">Reference proteome</keyword>
<dbReference type="OrthoDB" id="9867250at2"/>
<sequence>MSEKKQGAPVKERTGFVTGDLNVATVLAYFDFPYTTRQTDRGTEFTFTNREDGVDVFEFATKRMKYDASLTVSVGKFLSLRKKLAQASRATSKK</sequence>
<evidence type="ECO:0000313" key="1">
    <source>
        <dbReference type="EMBL" id="OAR03805.1"/>
    </source>
</evidence>
<gene>
    <name evidence="1" type="ORF">SA87_02055</name>
</gene>
<dbReference type="STRING" id="1484.SA87_02055"/>
<dbReference type="RefSeq" id="WP_054632690.1">
    <property type="nucleotide sequence ID" value="NZ_CBCSAS010000096.1"/>
</dbReference>
<protein>
    <recommendedName>
        <fullName evidence="3">DUF5659 domain-containing protein</fullName>
    </recommendedName>
</protein>
<evidence type="ECO:0000313" key="2">
    <source>
        <dbReference type="Proteomes" id="UP000243024"/>
    </source>
</evidence>
<name>A0A132ND75_HYDSH</name>
<proteinExistence type="predicted"/>
<dbReference type="EMBL" id="JXBB01000038">
    <property type="protein sequence ID" value="OAR03805.1"/>
    <property type="molecule type" value="Genomic_DNA"/>
</dbReference>
<reference evidence="1 2" key="1">
    <citation type="submission" date="2015-09" db="EMBL/GenBank/DDBJ databases">
        <title>Draft genome sequence of Hydrogenibacillus schlegelii DSM 2000.</title>
        <authorList>
            <person name="Hemp J."/>
        </authorList>
    </citation>
    <scope>NUCLEOTIDE SEQUENCE [LARGE SCALE GENOMIC DNA]</scope>
    <source>
        <strain evidence="1 2">MA 48</strain>
    </source>
</reference>
<comment type="caution">
    <text evidence="1">The sequence shown here is derived from an EMBL/GenBank/DDBJ whole genome shotgun (WGS) entry which is preliminary data.</text>
</comment>
<dbReference type="Proteomes" id="UP000243024">
    <property type="component" value="Unassembled WGS sequence"/>
</dbReference>
<dbReference type="AlphaFoldDB" id="A0A132ND75"/>
<accession>A0A132ND75</accession>
<organism evidence="1 2">
    <name type="scientific">Hydrogenibacillus schlegelii</name>
    <name type="common">Bacillus schlegelii</name>
    <dbReference type="NCBI Taxonomy" id="1484"/>
    <lineage>
        <taxon>Bacteria</taxon>
        <taxon>Bacillati</taxon>
        <taxon>Bacillota</taxon>
        <taxon>Bacilli</taxon>
        <taxon>Bacillales</taxon>
        <taxon>Bacillales Family X. Incertae Sedis</taxon>
        <taxon>Hydrogenibacillus</taxon>
    </lineage>
</organism>